<dbReference type="InterPro" id="IPR011761">
    <property type="entry name" value="ATP-grasp"/>
</dbReference>
<evidence type="ECO:0000259" key="2">
    <source>
        <dbReference type="PROSITE" id="PS50975"/>
    </source>
</evidence>
<dbReference type="GO" id="GO:0016746">
    <property type="term" value="F:acyltransferase activity"/>
    <property type="evidence" value="ECO:0007669"/>
    <property type="project" value="UniProtKB-KW"/>
</dbReference>
<sequence length="893" mass="94552">MTDADTGGAEADPQTPFPKHWLADVLLTDGGVAALRPILPDDAERLIAFHAKLSERTRYLRYFGPYPTMSARDLKRFTTVDHKDRVAFVAVLGDEIIAVGRYERLLDVGDGRSAEVAFVVADAHQGRGLGPILLEHLAAAAAENGLTMFVAEVLAENRNMVTVFREAGYQVSRTYDGGVLRLEFAIDPTETLVAVRNSRERATEARSVRNLLSPQSVALIGASTDAAKVGNAVLRNLLGAGFTGPVYPVNAENRSVRGVRAYPTVHDIPDDVDLAVVAVPAEAIDSVLDDCLAKGVKALVVVSGGFSDAGPDGRQSERRLVHAARAHGMRLVGPNALGVANTSAAVRLNATLAPELPPPGRVGFFCQSGALGIAILDEAARRQLGLSTFVSAGNRADVSGNDLLQYWDSDPETEVVLLYLESFGNPRKFSRIARRVGRNKPIVAVKSGRHAVPEALAANGVEIDDSIVSALFEQAGVVQVGSIAQLFDCAVLFGYQPLPAGPRVAVVGNSSALGVLAAGAARSEGLEPAKPVDLAAQSTPAQFAGAVTAALESAEVDAVFAVFVPPVSVDVEPYAKALRDAARDTSKPIVTTFLAAEGIPDVLAVRGEDGHPIRGSVPSYPGPERAALALSRAWRYAQWKSRPASKVVRPSGIDSERAAALVQSWLGEGEGRWLTDFEAAELLACYGLRVVEFTPARTEDEAVAAAQALGYPVAIKATREGWRHRPDLSGVRLDVSTPDAVRDAYRALAAASAEPLLHVQKMANKGIGCVVGVQDDPSFGSLISFGLAGVISDLLGDRAYRVLPLTEDEATELIDAPKAAPLLSGYRNAVPVDRGALVELVQRVSALADDLPEVRELVCEPVLASAMGAEITDTRVRIGPEPSRADLGPRRLR</sequence>
<feature type="domain" description="N-acetyltransferase" evidence="3">
    <location>
        <begin position="33"/>
        <end position="187"/>
    </location>
</feature>
<keyword evidence="4" id="KW-0012">Acyltransferase</keyword>
<feature type="domain" description="ATP-grasp" evidence="2">
    <location>
        <begin position="680"/>
        <end position="721"/>
    </location>
</feature>
<dbReference type="Pfam" id="PF13549">
    <property type="entry name" value="ATP-grasp_5"/>
    <property type="match status" value="1"/>
</dbReference>
<dbReference type="Gene3D" id="3.40.50.261">
    <property type="entry name" value="Succinyl-CoA synthetase domains"/>
    <property type="match status" value="2"/>
</dbReference>
<dbReference type="EMBL" id="JBHTCS010000024">
    <property type="protein sequence ID" value="MFC7450140.1"/>
    <property type="molecule type" value="Genomic_DNA"/>
</dbReference>
<name>A0ABW2S2A5_9NOCA</name>
<accession>A0ABW2S2A5</accession>
<keyword evidence="1" id="KW-0547">Nucleotide-binding</keyword>
<protein>
    <submittedName>
        <fullName evidence="4">GNAT family N-acetyltransferase</fullName>
        <ecNumber evidence="4">2.3.1.-</ecNumber>
    </submittedName>
</protein>
<dbReference type="Proteomes" id="UP001596484">
    <property type="component" value="Unassembled WGS sequence"/>
</dbReference>
<dbReference type="InterPro" id="IPR036291">
    <property type="entry name" value="NAD(P)-bd_dom_sf"/>
</dbReference>
<dbReference type="InterPro" id="IPR000182">
    <property type="entry name" value="GNAT_dom"/>
</dbReference>
<dbReference type="InterPro" id="IPR016181">
    <property type="entry name" value="Acyl_CoA_acyltransferase"/>
</dbReference>
<reference evidence="5" key="1">
    <citation type="journal article" date="2019" name="Int. J. Syst. Evol. Microbiol.">
        <title>The Global Catalogue of Microorganisms (GCM) 10K type strain sequencing project: providing services to taxonomists for standard genome sequencing and annotation.</title>
        <authorList>
            <consortium name="The Broad Institute Genomics Platform"/>
            <consortium name="The Broad Institute Genome Sequencing Center for Infectious Disease"/>
            <person name="Wu L."/>
            <person name="Ma J."/>
        </authorList>
    </citation>
    <scope>NUCLEOTIDE SEQUENCE [LARGE SCALE GENOMIC DNA]</scope>
    <source>
        <strain evidence="5">ICMP 19430</strain>
    </source>
</reference>
<dbReference type="Gene3D" id="3.40.630.30">
    <property type="match status" value="1"/>
</dbReference>
<proteinExistence type="predicted"/>
<dbReference type="SUPFAM" id="SSF52210">
    <property type="entry name" value="Succinyl-CoA synthetase domains"/>
    <property type="match status" value="2"/>
</dbReference>
<comment type="caution">
    <text evidence="4">The sequence shown here is derived from an EMBL/GenBank/DDBJ whole genome shotgun (WGS) entry which is preliminary data.</text>
</comment>
<dbReference type="InterPro" id="IPR032875">
    <property type="entry name" value="Succ_CoA_lig_flav_dom"/>
</dbReference>
<dbReference type="InterPro" id="IPR013815">
    <property type="entry name" value="ATP_grasp_subdomain_1"/>
</dbReference>
<dbReference type="SUPFAM" id="SSF56059">
    <property type="entry name" value="Glutathione synthetase ATP-binding domain-like"/>
    <property type="match status" value="1"/>
</dbReference>
<dbReference type="SMART" id="SM00881">
    <property type="entry name" value="CoA_binding"/>
    <property type="match status" value="1"/>
</dbReference>
<dbReference type="InterPro" id="IPR016102">
    <property type="entry name" value="Succinyl-CoA_synth-like"/>
</dbReference>
<organism evidence="4 5">
    <name type="scientific">Rhodococcus daqingensis</name>
    <dbReference type="NCBI Taxonomy" id="2479363"/>
    <lineage>
        <taxon>Bacteria</taxon>
        <taxon>Bacillati</taxon>
        <taxon>Actinomycetota</taxon>
        <taxon>Actinomycetes</taxon>
        <taxon>Mycobacteriales</taxon>
        <taxon>Nocardiaceae</taxon>
        <taxon>Rhodococcus</taxon>
    </lineage>
</organism>
<dbReference type="RefSeq" id="WP_378407780.1">
    <property type="nucleotide sequence ID" value="NZ_JBHTCS010000024.1"/>
</dbReference>
<dbReference type="Pfam" id="PF00583">
    <property type="entry name" value="Acetyltransf_1"/>
    <property type="match status" value="1"/>
</dbReference>
<keyword evidence="4" id="KW-0808">Transferase</keyword>
<dbReference type="PANTHER" id="PTHR42793">
    <property type="entry name" value="COA BINDING DOMAIN CONTAINING PROTEIN"/>
    <property type="match status" value="1"/>
</dbReference>
<dbReference type="InterPro" id="IPR003781">
    <property type="entry name" value="CoA-bd"/>
</dbReference>
<keyword evidence="1" id="KW-0067">ATP-binding</keyword>
<dbReference type="SUPFAM" id="SSF55729">
    <property type="entry name" value="Acyl-CoA N-acyltransferases (Nat)"/>
    <property type="match status" value="1"/>
</dbReference>
<dbReference type="PROSITE" id="PS51186">
    <property type="entry name" value="GNAT"/>
    <property type="match status" value="1"/>
</dbReference>
<dbReference type="Pfam" id="PF13607">
    <property type="entry name" value="Succ_CoA_lig"/>
    <property type="match status" value="1"/>
</dbReference>
<keyword evidence="5" id="KW-1185">Reference proteome</keyword>
<dbReference type="Gene3D" id="3.30.1490.20">
    <property type="entry name" value="ATP-grasp fold, A domain"/>
    <property type="match status" value="1"/>
</dbReference>
<dbReference type="SUPFAM" id="SSF51735">
    <property type="entry name" value="NAD(P)-binding Rossmann-fold domains"/>
    <property type="match status" value="1"/>
</dbReference>
<evidence type="ECO:0000256" key="1">
    <source>
        <dbReference type="PROSITE-ProRule" id="PRU00409"/>
    </source>
</evidence>
<dbReference type="Gene3D" id="3.40.50.720">
    <property type="entry name" value="NAD(P)-binding Rossmann-like Domain"/>
    <property type="match status" value="1"/>
</dbReference>
<dbReference type="PANTHER" id="PTHR42793:SF1">
    <property type="entry name" value="PEPTIDYL-LYSINE N-ACETYLTRANSFERASE PATZ"/>
    <property type="match status" value="1"/>
</dbReference>
<evidence type="ECO:0000259" key="3">
    <source>
        <dbReference type="PROSITE" id="PS51186"/>
    </source>
</evidence>
<dbReference type="EC" id="2.3.1.-" evidence="4"/>
<evidence type="ECO:0000313" key="5">
    <source>
        <dbReference type="Proteomes" id="UP001596484"/>
    </source>
</evidence>
<dbReference type="PROSITE" id="PS50975">
    <property type="entry name" value="ATP_GRASP"/>
    <property type="match status" value="1"/>
</dbReference>
<dbReference type="Gene3D" id="3.30.470.20">
    <property type="entry name" value="ATP-grasp fold, B domain"/>
    <property type="match status" value="1"/>
</dbReference>
<dbReference type="Pfam" id="PF13380">
    <property type="entry name" value="CoA_binding_2"/>
    <property type="match status" value="1"/>
</dbReference>
<evidence type="ECO:0000313" key="4">
    <source>
        <dbReference type="EMBL" id="MFC7450140.1"/>
    </source>
</evidence>
<gene>
    <name evidence="4" type="ORF">ACFQS9_19765</name>
</gene>
<dbReference type="CDD" id="cd04301">
    <property type="entry name" value="NAT_SF"/>
    <property type="match status" value="1"/>
</dbReference>